<evidence type="ECO:0000313" key="2">
    <source>
        <dbReference type="Proteomes" id="UP000198736"/>
    </source>
</evidence>
<dbReference type="AlphaFoldDB" id="A0A0S4LK10"/>
<dbReference type="NCBIfam" id="NF041925">
    <property type="entry name" value="QatC"/>
    <property type="match status" value="1"/>
</dbReference>
<dbReference type="Gene3D" id="3.40.50.620">
    <property type="entry name" value="HUPs"/>
    <property type="match status" value="1"/>
</dbReference>
<dbReference type="OrthoDB" id="9789567at2"/>
<proteinExistence type="predicted"/>
<dbReference type="SUPFAM" id="SSF52402">
    <property type="entry name" value="Adenine nucleotide alpha hydrolases-like"/>
    <property type="match status" value="1"/>
</dbReference>
<name>A0A0S4LK10_9BACT</name>
<reference evidence="2" key="1">
    <citation type="submission" date="2015-10" db="EMBL/GenBank/DDBJ databases">
        <authorList>
            <person name="Luecker S."/>
            <person name="Luecker S."/>
        </authorList>
    </citation>
    <scope>NUCLEOTIDE SEQUENCE [LARGE SCALE GENOMIC DNA]</scope>
</reference>
<accession>A0A0S4LK10</accession>
<sequence>MKLVCAPKDYSFKGTSKVLEVVLYGPADRPTRGSVGAAVADKISREKLHGATRAWDFLSLALSVIAADLAGHRNMSADGWTREFELEISVADPAFWNAQRELVGKLLEFLTIDRWKISFMGGGISPAPPTQPVLPPEDCVALLSGGLDSFIGNVDLVSDGRKPFAVSQTVRGDAENQRSFANTIGGGLRHLQINHNAEVPNPENPPSQRARSLIFFAYGVLAATTLKCYHAGDNVTLYVCENGFISINPPLTGSRLGSLSTRTTHPVLFGLLQQLLDVAGLRVHMENPYQLKTKGEMLRDCTNKALLNAHASYTTSCGRFKQFGYKHCGRCVPCLVRRAAFHTAKLRDTTEYVYVDLGCDDAEHAGFDDVRSVGMALAQVKADGLESWIGTALSTTLLGDISPLQAMVGRGLGELESLFKHYGVK</sequence>
<dbReference type="Proteomes" id="UP000198736">
    <property type="component" value="Unassembled WGS sequence"/>
</dbReference>
<dbReference type="EMBL" id="CZPZ01000031">
    <property type="protein sequence ID" value="CUS37829.1"/>
    <property type="molecule type" value="Genomic_DNA"/>
</dbReference>
<dbReference type="InterPro" id="IPR049676">
    <property type="entry name" value="QatC"/>
</dbReference>
<protein>
    <recommendedName>
        <fullName evidence="3">7-cyano-7-deazaguanine synthase</fullName>
    </recommendedName>
</protein>
<dbReference type="InterPro" id="IPR014729">
    <property type="entry name" value="Rossmann-like_a/b/a_fold"/>
</dbReference>
<dbReference type="STRING" id="1742973.COMA2_40047"/>
<organism evidence="1 2">
    <name type="scientific">Candidatus Nitrospira nitrificans</name>
    <dbReference type="NCBI Taxonomy" id="1742973"/>
    <lineage>
        <taxon>Bacteria</taxon>
        <taxon>Pseudomonadati</taxon>
        <taxon>Nitrospirota</taxon>
        <taxon>Nitrospiria</taxon>
        <taxon>Nitrospirales</taxon>
        <taxon>Nitrospiraceae</taxon>
        <taxon>Nitrospira</taxon>
    </lineage>
</organism>
<keyword evidence="2" id="KW-1185">Reference proteome</keyword>
<gene>
    <name evidence="1" type="ORF">COMA2_40047</name>
</gene>
<evidence type="ECO:0008006" key="3">
    <source>
        <dbReference type="Google" id="ProtNLM"/>
    </source>
</evidence>
<evidence type="ECO:0000313" key="1">
    <source>
        <dbReference type="EMBL" id="CUS37829.1"/>
    </source>
</evidence>